<evidence type="ECO:0000313" key="9">
    <source>
        <dbReference type="Proteomes" id="UP000002945"/>
    </source>
</evidence>
<gene>
    <name evidence="8" type="ORF">KAOT1_03387</name>
</gene>
<evidence type="ECO:0000256" key="1">
    <source>
        <dbReference type="ARBA" id="ARBA00008857"/>
    </source>
</evidence>
<keyword evidence="9" id="KW-1185">Reference proteome</keyword>
<proteinExistence type="inferred from homology"/>
<dbReference type="InterPro" id="IPR010998">
    <property type="entry name" value="Integrase_recombinase_N"/>
</dbReference>
<comment type="similarity">
    <text evidence="1">Belongs to the 'phage' integrase family.</text>
</comment>
<accession>A9DVH0</accession>
<feature type="domain" description="Tyr recombinase" evidence="6">
    <location>
        <begin position="241"/>
        <end position="430"/>
    </location>
</feature>
<comment type="caution">
    <text evidence="8">The sequence shown here is derived from an EMBL/GenBank/DDBJ whole genome shotgun (WGS) entry which is preliminary data.</text>
</comment>
<dbReference type="OrthoDB" id="9806835at2"/>
<reference evidence="8 9" key="1">
    <citation type="journal article" date="2011" name="J. Bacteriol.">
        <title>Genome sequence of the algicidal bacterium Kordia algicida OT-1.</title>
        <authorList>
            <person name="Lee H.S."/>
            <person name="Kang S.G."/>
            <person name="Kwon K.K."/>
            <person name="Lee J.H."/>
            <person name="Kim S.J."/>
        </authorList>
    </citation>
    <scope>NUCLEOTIDE SEQUENCE [LARGE SCALE GENOMIC DNA]</scope>
    <source>
        <strain evidence="8 9">OT-1</strain>
    </source>
</reference>
<dbReference type="RefSeq" id="WP_007093250.1">
    <property type="nucleotide sequence ID" value="NZ_CP142125.1"/>
</dbReference>
<dbReference type="PROSITE" id="PS51900">
    <property type="entry name" value="CB"/>
    <property type="match status" value="1"/>
</dbReference>
<dbReference type="GO" id="GO:0015074">
    <property type="term" value="P:DNA integration"/>
    <property type="evidence" value="ECO:0007669"/>
    <property type="project" value="UniProtKB-KW"/>
</dbReference>
<keyword evidence="2" id="KW-0229">DNA integration</keyword>
<dbReference type="Proteomes" id="UP000002945">
    <property type="component" value="Unassembled WGS sequence"/>
</dbReference>
<dbReference type="InterPro" id="IPR044068">
    <property type="entry name" value="CB"/>
</dbReference>
<dbReference type="PANTHER" id="PTHR30349">
    <property type="entry name" value="PHAGE INTEGRASE-RELATED"/>
    <property type="match status" value="1"/>
</dbReference>
<evidence type="ECO:0000259" key="7">
    <source>
        <dbReference type="PROSITE" id="PS51900"/>
    </source>
</evidence>
<dbReference type="HOGENOM" id="CLU_675942_0_0_10"/>
<keyword evidence="4" id="KW-0233">DNA recombination</keyword>
<dbReference type="PANTHER" id="PTHR30349:SF41">
    <property type="entry name" value="INTEGRASE_RECOMBINASE PROTEIN MJ0367-RELATED"/>
    <property type="match status" value="1"/>
</dbReference>
<dbReference type="InterPro" id="IPR011010">
    <property type="entry name" value="DNA_brk_join_enz"/>
</dbReference>
<evidence type="ECO:0000256" key="3">
    <source>
        <dbReference type="ARBA" id="ARBA00023125"/>
    </source>
</evidence>
<dbReference type="InterPro" id="IPR002104">
    <property type="entry name" value="Integrase_catalytic"/>
</dbReference>
<keyword evidence="3 5" id="KW-0238">DNA-binding</keyword>
<dbReference type="InterPro" id="IPR050090">
    <property type="entry name" value="Tyrosine_recombinase_XerCD"/>
</dbReference>
<dbReference type="Gene3D" id="1.10.150.130">
    <property type="match status" value="1"/>
</dbReference>
<dbReference type="STRING" id="391587.KAOT1_03387"/>
<sequence length="437" mass="51887">MYNFNDILQNEYVIEYNLKGKKDYSEPKIYDAGGDLNKRWYVYYSYRDPKTNKLKRQPPIYKGANRFKTKAERYEILMAYKQALKKLLSKGYSPYENFKVTDAKIEKEQKKANKENNPAFKATNYTTIEALEFAVEQKEAYWSARAKITINGHFKRFVKWLKENDLDTIDIKALKRREIAVFLNSLKKYNKQRELTDEPVSAKTRNSYRTSLSLLFNQLVSDDILEYNPVKAIQKLKERPKTHKAYTDQQVKQMRDYMDKNDPYLRKFTQFIAYAFLRNVEVCRLRVKDIDLKNRRLYVQTKTEAQEVVPIIDNLAKVIKQMELHKYKPTDFVFTNKEQCGQWSTTEKAKTYFFYRRYADMKEALKLDEDQTLYSFKHTAASNLYKSLASEGKADEQVLTELMSFTRHKTKSQLRKYLRGIGASLAKDYSSKYTIDF</sequence>
<protein>
    <submittedName>
        <fullName evidence="8">Uncharacterized protein</fullName>
    </submittedName>
</protein>
<evidence type="ECO:0000256" key="2">
    <source>
        <dbReference type="ARBA" id="ARBA00022908"/>
    </source>
</evidence>
<dbReference type="GO" id="GO:0006310">
    <property type="term" value="P:DNA recombination"/>
    <property type="evidence" value="ECO:0007669"/>
    <property type="project" value="UniProtKB-KW"/>
</dbReference>
<evidence type="ECO:0000256" key="4">
    <source>
        <dbReference type="ARBA" id="ARBA00023172"/>
    </source>
</evidence>
<feature type="domain" description="Core-binding (CB)" evidence="7">
    <location>
        <begin position="129"/>
        <end position="220"/>
    </location>
</feature>
<dbReference type="InterPro" id="IPR013762">
    <property type="entry name" value="Integrase-like_cat_sf"/>
</dbReference>
<evidence type="ECO:0000259" key="6">
    <source>
        <dbReference type="PROSITE" id="PS51898"/>
    </source>
</evidence>
<evidence type="ECO:0000256" key="5">
    <source>
        <dbReference type="PROSITE-ProRule" id="PRU01248"/>
    </source>
</evidence>
<dbReference type="eggNOG" id="COG0582">
    <property type="taxonomic scope" value="Bacteria"/>
</dbReference>
<dbReference type="GO" id="GO:0003677">
    <property type="term" value="F:DNA binding"/>
    <property type="evidence" value="ECO:0007669"/>
    <property type="project" value="UniProtKB-UniRule"/>
</dbReference>
<dbReference type="SUPFAM" id="SSF56349">
    <property type="entry name" value="DNA breaking-rejoining enzymes"/>
    <property type="match status" value="1"/>
</dbReference>
<dbReference type="Pfam" id="PF00589">
    <property type="entry name" value="Phage_integrase"/>
    <property type="match status" value="1"/>
</dbReference>
<dbReference type="AlphaFoldDB" id="A9DVH0"/>
<evidence type="ECO:0000313" key="8">
    <source>
        <dbReference type="EMBL" id="EDP96420.1"/>
    </source>
</evidence>
<dbReference type="Gene3D" id="1.10.443.10">
    <property type="entry name" value="Intergrase catalytic core"/>
    <property type="match status" value="1"/>
</dbReference>
<dbReference type="EMBL" id="ABIB01000004">
    <property type="protein sequence ID" value="EDP96420.1"/>
    <property type="molecule type" value="Genomic_DNA"/>
</dbReference>
<name>A9DVH0_9FLAO</name>
<dbReference type="PROSITE" id="PS51898">
    <property type="entry name" value="TYR_RECOMBINASE"/>
    <property type="match status" value="1"/>
</dbReference>
<organism evidence="8 9">
    <name type="scientific">Kordia algicida OT-1</name>
    <dbReference type="NCBI Taxonomy" id="391587"/>
    <lineage>
        <taxon>Bacteria</taxon>
        <taxon>Pseudomonadati</taxon>
        <taxon>Bacteroidota</taxon>
        <taxon>Flavobacteriia</taxon>
        <taxon>Flavobacteriales</taxon>
        <taxon>Flavobacteriaceae</taxon>
        <taxon>Kordia</taxon>
    </lineage>
</organism>